<dbReference type="GeneID" id="39734270"/>
<reference evidence="1 2" key="1">
    <citation type="submission" date="2015-04" db="EMBL/GenBank/DDBJ databases">
        <authorList>
            <consortium name="Pathogen Informatics"/>
        </authorList>
    </citation>
    <scope>NUCLEOTIDE SEQUENCE [LARGE SCALE GENOMIC DNA]</scope>
    <source>
        <strain evidence="1 2">SGS1</strain>
    </source>
</reference>
<dbReference type="VEuPathDB" id="PlasmoDB:PRELSG_0102000"/>
<dbReference type="AlphaFoldDB" id="A0A1J1H074"/>
<organism evidence="1 2">
    <name type="scientific">Plasmodium relictum</name>
    <dbReference type="NCBI Taxonomy" id="85471"/>
    <lineage>
        <taxon>Eukaryota</taxon>
        <taxon>Sar</taxon>
        <taxon>Alveolata</taxon>
        <taxon>Apicomplexa</taxon>
        <taxon>Aconoidasida</taxon>
        <taxon>Haemosporida</taxon>
        <taxon>Plasmodiidae</taxon>
        <taxon>Plasmodium</taxon>
        <taxon>Plasmodium (Haemamoeba)</taxon>
    </lineage>
</organism>
<gene>
    <name evidence="1" type="ORF">PRELSG_0102000</name>
</gene>
<accession>A0A1J1H074</accession>
<dbReference type="RefSeq" id="XP_028531385.1">
    <property type="nucleotide sequence ID" value="XM_028678145.1"/>
</dbReference>
<sequence length="403" mass="48094">MNIFNAFHFHNLLLNSNMIIFMLNICLLSNIYKDVVLSNNHELGLITKRNVAEAIKEKIELNKENYNDNNLNIDEIIQKYTFSEYCIYIELMNEIFLEKSLIEIENNIERNAAIIYGQFYKNKIVLSFNEVMNVHRRTVNILRIVDSLPEDNGLFKYLPLIVKMVTIESLNNINHETTEREIKVHPSIISNISNLLFNKLEPLNEVINNDQFVTIKYLIMESINDVIDHYNDRFRRPIIIDEQFVLNFFIAEYNALNNIVMYMCSYFDRRREIIPMQHLSKKIIEEIIRAYSKCNIKLTYNQFKTIHYNILERVHYMMSNVLTEEFIRTRFRPYYTLEIRLTIKFSDKKVCELNMEGDGESYDIDFIKSRVVEAFQLENIDISPNEMNNVAYRIYNSIRDIIL</sequence>
<protein>
    <submittedName>
        <fullName evidence="1">Uncharacterized protein</fullName>
    </submittedName>
</protein>
<keyword evidence="2" id="KW-1185">Reference proteome</keyword>
<evidence type="ECO:0000313" key="2">
    <source>
        <dbReference type="Proteomes" id="UP000220158"/>
    </source>
</evidence>
<evidence type="ECO:0000313" key="1">
    <source>
        <dbReference type="EMBL" id="CRG98375.1"/>
    </source>
</evidence>
<dbReference type="KEGG" id="prel:PRELSG_0102000"/>
<dbReference type="EMBL" id="LN835296">
    <property type="protein sequence ID" value="CRG98375.1"/>
    <property type="molecule type" value="Genomic_DNA"/>
</dbReference>
<dbReference type="Proteomes" id="UP000220158">
    <property type="component" value="Chromosome 1"/>
</dbReference>
<proteinExistence type="predicted"/>
<name>A0A1J1H074_PLARL</name>